<name>A0ABU0U546_9SPHI</name>
<dbReference type="RefSeq" id="WP_307185195.1">
    <property type="nucleotide sequence ID" value="NZ_JAUTBA010000001.1"/>
</dbReference>
<protein>
    <submittedName>
        <fullName evidence="1">LytS/YehU family sensor histidine kinase</fullName>
    </submittedName>
</protein>
<dbReference type="EMBL" id="JAUTBA010000001">
    <property type="protein sequence ID" value="MDQ1149338.1"/>
    <property type="molecule type" value="Genomic_DNA"/>
</dbReference>
<organism evidence="1 2">
    <name type="scientific">Sphingobacterium zeae</name>
    <dbReference type="NCBI Taxonomy" id="1776859"/>
    <lineage>
        <taxon>Bacteria</taxon>
        <taxon>Pseudomonadati</taxon>
        <taxon>Bacteroidota</taxon>
        <taxon>Sphingobacteriia</taxon>
        <taxon>Sphingobacteriales</taxon>
        <taxon>Sphingobacteriaceae</taxon>
        <taxon>Sphingobacterium</taxon>
    </lineage>
</organism>
<keyword evidence="2" id="KW-1185">Reference proteome</keyword>
<evidence type="ECO:0000313" key="2">
    <source>
        <dbReference type="Proteomes" id="UP001244640"/>
    </source>
</evidence>
<evidence type="ECO:0000313" key="1">
    <source>
        <dbReference type="EMBL" id="MDQ1149338.1"/>
    </source>
</evidence>
<dbReference type="Proteomes" id="UP001244640">
    <property type="component" value="Unassembled WGS sequence"/>
</dbReference>
<keyword evidence="1" id="KW-0418">Kinase</keyword>
<sequence length="200" mass="23306">MSGIINRFFSKKVLINEELLALADRLSFRNSQLDSFLMKHFLKGDKTGLDEYFAFQKQLLELQADRFESIQIELDLLKQYLKLIEHVVADGFSVKWENKLPCHEEIMLPPLIFFPMIQHAVKNGYNRLSSHPVRIRLSGSSKVLILEVSYRVNHYLEDQFSDTLLGDFQKRLAHLFPQKHNLLLNSNSNTARITLSVQLF</sequence>
<reference evidence="1 2" key="1">
    <citation type="submission" date="2023-07" db="EMBL/GenBank/DDBJ databases">
        <title>Functional and genomic diversity of the sorghum phyllosphere microbiome.</title>
        <authorList>
            <person name="Shade A."/>
        </authorList>
    </citation>
    <scope>NUCLEOTIDE SEQUENCE [LARGE SCALE GENOMIC DNA]</scope>
    <source>
        <strain evidence="1 2">SORGH_AS_0892</strain>
    </source>
</reference>
<gene>
    <name evidence="1" type="ORF">QE382_001322</name>
</gene>
<dbReference type="GO" id="GO:0016301">
    <property type="term" value="F:kinase activity"/>
    <property type="evidence" value="ECO:0007669"/>
    <property type="project" value="UniProtKB-KW"/>
</dbReference>
<proteinExistence type="predicted"/>
<keyword evidence="1" id="KW-0808">Transferase</keyword>
<accession>A0ABU0U546</accession>
<comment type="caution">
    <text evidence="1">The sequence shown here is derived from an EMBL/GenBank/DDBJ whole genome shotgun (WGS) entry which is preliminary data.</text>
</comment>